<name>A0A975FX49_9CAUL</name>
<dbReference type="PANTHER" id="PTHR36917:SF1">
    <property type="entry name" value="INNER MEMBRANE-SPANNING PROTEIN YCIB"/>
    <property type="match status" value="1"/>
</dbReference>
<dbReference type="HAMAP" id="MF_00189">
    <property type="entry name" value="YciB"/>
    <property type="match status" value="1"/>
</dbReference>
<feature type="transmembrane region" description="Helical" evidence="5">
    <location>
        <begin position="14"/>
        <end position="33"/>
    </location>
</feature>
<dbReference type="InterPro" id="IPR006008">
    <property type="entry name" value="YciB"/>
</dbReference>
<evidence type="ECO:0000256" key="4">
    <source>
        <dbReference type="ARBA" id="ARBA00023136"/>
    </source>
</evidence>
<keyword evidence="3 5" id="KW-1133">Transmembrane helix</keyword>
<comment type="similarity">
    <text evidence="5">Belongs to the YciB family.</text>
</comment>
<gene>
    <name evidence="5" type="primary">yciB</name>
    <name evidence="6" type="ORF">KCG34_18465</name>
</gene>
<proteinExistence type="inferred from homology"/>
<dbReference type="PANTHER" id="PTHR36917">
    <property type="entry name" value="INTRACELLULAR SEPTATION PROTEIN A-RELATED"/>
    <property type="match status" value="1"/>
</dbReference>
<dbReference type="Pfam" id="PF04279">
    <property type="entry name" value="IspA"/>
    <property type="match status" value="1"/>
</dbReference>
<protein>
    <recommendedName>
        <fullName evidence="5">Inner membrane-spanning protein YciB</fullName>
    </recommendedName>
</protein>
<keyword evidence="7" id="KW-1185">Reference proteome</keyword>
<dbReference type="EMBL" id="CP073078">
    <property type="protein sequence ID" value="QUD87035.1"/>
    <property type="molecule type" value="Genomic_DNA"/>
</dbReference>
<evidence type="ECO:0000313" key="7">
    <source>
        <dbReference type="Proteomes" id="UP000676409"/>
    </source>
</evidence>
<dbReference type="KEGG" id="caul:KCG34_18465"/>
<keyword evidence="1 5" id="KW-1003">Cell membrane</keyword>
<feature type="transmembrane region" description="Helical" evidence="5">
    <location>
        <begin position="174"/>
        <end position="193"/>
    </location>
</feature>
<evidence type="ECO:0000256" key="2">
    <source>
        <dbReference type="ARBA" id="ARBA00022692"/>
    </source>
</evidence>
<keyword evidence="5" id="KW-0997">Cell inner membrane</keyword>
<evidence type="ECO:0000256" key="3">
    <source>
        <dbReference type="ARBA" id="ARBA00022989"/>
    </source>
</evidence>
<comment type="subcellular location">
    <subcellularLocation>
        <location evidence="5">Cell inner membrane</location>
        <topology evidence="5">Multi-pass membrane protein</topology>
    </subcellularLocation>
</comment>
<evidence type="ECO:0000313" key="6">
    <source>
        <dbReference type="EMBL" id="QUD87035.1"/>
    </source>
</evidence>
<dbReference type="RefSeq" id="WP_211937087.1">
    <property type="nucleotide sequence ID" value="NZ_CP073078.1"/>
</dbReference>
<comment type="function">
    <text evidence="5">Plays a role in cell envelope biogenesis, maintenance of cell envelope integrity and membrane homeostasis.</text>
</comment>
<organism evidence="6 7">
    <name type="scientific">Phenylobacterium montanum</name>
    <dbReference type="NCBI Taxonomy" id="2823693"/>
    <lineage>
        <taxon>Bacteria</taxon>
        <taxon>Pseudomonadati</taxon>
        <taxon>Pseudomonadota</taxon>
        <taxon>Alphaproteobacteria</taxon>
        <taxon>Caulobacterales</taxon>
        <taxon>Caulobacteraceae</taxon>
        <taxon>Phenylobacterium</taxon>
    </lineage>
</organism>
<feature type="transmembrane region" description="Helical" evidence="5">
    <location>
        <begin position="81"/>
        <end position="99"/>
    </location>
</feature>
<keyword evidence="2 5" id="KW-0812">Transmembrane</keyword>
<reference evidence="6" key="1">
    <citation type="submission" date="2021-04" db="EMBL/GenBank/DDBJ databases">
        <title>The complete genome sequence of Caulobacter sp. S6.</title>
        <authorList>
            <person name="Tang Y."/>
            <person name="Ouyang W."/>
            <person name="Liu Q."/>
            <person name="Huang B."/>
            <person name="Guo Z."/>
            <person name="Lei P."/>
        </authorList>
    </citation>
    <scope>NUCLEOTIDE SEQUENCE</scope>
    <source>
        <strain evidence="6">S6</strain>
    </source>
</reference>
<sequence length="215" mass="23534">MAINPKTHPYVRALVDYGGLAAFLAAYFFKLRLVPGGALGWSLAIGGHVKPDLVAATWWLVGGSAISLLVGLVAERRIAPMPLIAGGFALVFGGLTLLFHDPRFIKIKPTATNLVFAAALFGGQMLGRNPLKWMLGEAIALPDEAWRTLTLRYALFFLSMAALNEIIWRTQPDAVWVVFRMPGLWVLAVLFSLTQTPLMMKHLHTHQPPPPPSES</sequence>
<feature type="transmembrane region" description="Helical" evidence="5">
    <location>
        <begin position="149"/>
        <end position="168"/>
    </location>
</feature>
<evidence type="ECO:0000256" key="5">
    <source>
        <dbReference type="HAMAP-Rule" id="MF_00189"/>
    </source>
</evidence>
<dbReference type="GO" id="GO:0005886">
    <property type="term" value="C:plasma membrane"/>
    <property type="evidence" value="ECO:0007669"/>
    <property type="project" value="UniProtKB-SubCell"/>
</dbReference>
<accession>A0A975FX49</accession>
<dbReference type="Proteomes" id="UP000676409">
    <property type="component" value="Chromosome"/>
</dbReference>
<evidence type="ECO:0000256" key="1">
    <source>
        <dbReference type="ARBA" id="ARBA00022475"/>
    </source>
</evidence>
<dbReference type="AlphaFoldDB" id="A0A975FX49"/>
<feature type="transmembrane region" description="Helical" evidence="5">
    <location>
        <begin position="53"/>
        <end position="74"/>
    </location>
</feature>
<keyword evidence="4 5" id="KW-0472">Membrane</keyword>